<evidence type="ECO:0000313" key="2">
    <source>
        <dbReference type="Proteomes" id="UP000828390"/>
    </source>
</evidence>
<sequence>MIVFHRYRNAQAKFWRCDRALALTKFTTVLPTHSQSLAPQDASSWTFGSARPTQKS</sequence>
<organism evidence="1 2">
    <name type="scientific">Dreissena polymorpha</name>
    <name type="common">Zebra mussel</name>
    <name type="synonym">Mytilus polymorpha</name>
    <dbReference type="NCBI Taxonomy" id="45954"/>
    <lineage>
        <taxon>Eukaryota</taxon>
        <taxon>Metazoa</taxon>
        <taxon>Spiralia</taxon>
        <taxon>Lophotrochozoa</taxon>
        <taxon>Mollusca</taxon>
        <taxon>Bivalvia</taxon>
        <taxon>Autobranchia</taxon>
        <taxon>Heteroconchia</taxon>
        <taxon>Euheterodonta</taxon>
        <taxon>Imparidentia</taxon>
        <taxon>Neoheterodontei</taxon>
        <taxon>Myida</taxon>
        <taxon>Dreissenoidea</taxon>
        <taxon>Dreissenidae</taxon>
        <taxon>Dreissena</taxon>
    </lineage>
</organism>
<name>A0A9D4MRH4_DREPO</name>
<dbReference type="EMBL" id="JAIWYP010000001">
    <property type="protein sequence ID" value="KAH3882517.1"/>
    <property type="molecule type" value="Genomic_DNA"/>
</dbReference>
<dbReference type="AlphaFoldDB" id="A0A9D4MRH4"/>
<protein>
    <submittedName>
        <fullName evidence="1">Uncharacterized protein</fullName>
    </submittedName>
</protein>
<reference evidence="1" key="1">
    <citation type="journal article" date="2019" name="bioRxiv">
        <title>The Genome of the Zebra Mussel, Dreissena polymorpha: A Resource for Invasive Species Research.</title>
        <authorList>
            <person name="McCartney M.A."/>
            <person name="Auch B."/>
            <person name="Kono T."/>
            <person name="Mallez S."/>
            <person name="Zhang Y."/>
            <person name="Obille A."/>
            <person name="Becker A."/>
            <person name="Abrahante J.E."/>
            <person name="Garbe J."/>
            <person name="Badalamenti J.P."/>
            <person name="Herman A."/>
            <person name="Mangelson H."/>
            <person name="Liachko I."/>
            <person name="Sullivan S."/>
            <person name="Sone E.D."/>
            <person name="Koren S."/>
            <person name="Silverstein K.A.T."/>
            <person name="Beckman K.B."/>
            <person name="Gohl D.M."/>
        </authorList>
    </citation>
    <scope>NUCLEOTIDE SEQUENCE</scope>
    <source>
        <strain evidence="1">Duluth1</strain>
        <tissue evidence="1">Whole animal</tissue>
    </source>
</reference>
<proteinExistence type="predicted"/>
<gene>
    <name evidence="1" type="ORF">DPMN_006457</name>
</gene>
<accession>A0A9D4MRH4</accession>
<keyword evidence="2" id="KW-1185">Reference proteome</keyword>
<reference evidence="1" key="2">
    <citation type="submission" date="2020-11" db="EMBL/GenBank/DDBJ databases">
        <authorList>
            <person name="McCartney M.A."/>
            <person name="Auch B."/>
            <person name="Kono T."/>
            <person name="Mallez S."/>
            <person name="Becker A."/>
            <person name="Gohl D.M."/>
            <person name="Silverstein K.A.T."/>
            <person name="Koren S."/>
            <person name="Bechman K.B."/>
            <person name="Herman A."/>
            <person name="Abrahante J.E."/>
            <person name="Garbe J."/>
        </authorList>
    </citation>
    <scope>NUCLEOTIDE SEQUENCE</scope>
    <source>
        <strain evidence="1">Duluth1</strain>
        <tissue evidence="1">Whole animal</tissue>
    </source>
</reference>
<dbReference type="Proteomes" id="UP000828390">
    <property type="component" value="Unassembled WGS sequence"/>
</dbReference>
<evidence type="ECO:0000313" key="1">
    <source>
        <dbReference type="EMBL" id="KAH3882517.1"/>
    </source>
</evidence>
<comment type="caution">
    <text evidence="1">The sequence shown here is derived from an EMBL/GenBank/DDBJ whole genome shotgun (WGS) entry which is preliminary data.</text>
</comment>